<evidence type="ECO:0000313" key="3">
    <source>
        <dbReference type="Proteomes" id="UP001054889"/>
    </source>
</evidence>
<reference evidence="2" key="1">
    <citation type="journal article" date="2018" name="DNA Res.">
        <title>Multiple hybrid de novo genome assembly of finger millet, an orphan allotetraploid crop.</title>
        <authorList>
            <person name="Hatakeyama M."/>
            <person name="Aluri S."/>
            <person name="Balachadran M.T."/>
            <person name="Sivarajan S.R."/>
            <person name="Patrignani A."/>
            <person name="Gruter S."/>
            <person name="Poveda L."/>
            <person name="Shimizu-Inatsugi R."/>
            <person name="Baeten J."/>
            <person name="Francoijs K.J."/>
            <person name="Nataraja K.N."/>
            <person name="Reddy Y.A.N."/>
            <person name="Phadnis S."/>
            <person name="Ravikumar R.L."/>
            <person name="Schlapbach R."/>
            <person name="Sreeman S.M."/>
            <person name="Shimizu K.K."/>
        </authorList>
    </citation>
    <scope>NUCLEOTIDE SEQUENCE</scope>
</reference>
<feature type="region of interest" description="Disordered" evidence="1">
    <location>
        <begin position="118"/>
        <end position="138"/>
    </location>
</feature>
<proteinExistence type="predicted"/>
<name>A0AAV5E2X7_ELECO</name>
<dbReference type="Proteomes" id="UP001054889">
    <property type="component" value="Unassembled WGS sequence"/>
</dbReference>
<sequence>MAARAPLASRGHPVASPPRPSHPTTSPWPSPPLCVAARPILRRRLRISDVSRHCRQPPHDAILPPRRARCRFLALASSQRRARNVASSVTIAAASVRHRLRVEPRDLLLSAPLPARRSTAASPWSHPLRPESRRHCPSSLWPRRRASALVRAARPALAKPAGLA</sequence>
<protein>
    <submittedName>
        <fullName evidence="2">Uncharacterized protein</fullName>
    </submittedName>
</protein>
<organism evidence="2 3">
    <name type="scientific">Eleusine coracana subsp. coracana</name>
    <dbReference type="NCBI Taxonomy" id="191504"/>
    <lineage>
        <taxon>Eukaryota</taxon>
        <taxon>Viridiplantae</taxon>
        <taxon>Streptophyta</taxon>
        <taxon>Embryophyta</taxon>
        <taxon>Tracheophyta</taxon>
        <taxon>Spermatophyta</taxon>
        <taxon>Magnoliopsida</taxon>
        <taxon>Liliopsida</taxon>
        <taxon>Poales</taxon>
        <taxon>Poaceae</taxon>
        <taxon>PACMAD clade</taxon>
        <taxon>Chloridoideae</taxon>
        <taxon>Cynodonteae</taxon>
        <taxon>Eleusininae</taxon>
        <taxon>Eleusine</taxon>
    </lineage>
</organism>
<dbReference type="EMBL" id="BQKI01000072">
    <property type="protein sequence ID" value="GJN16465.1"/>
    <property type="molecule type" value="Genomic_DNA"/>
</dbReference>
<comment type="caution">
    <text evidence="2">The sequence shown here is derived from an EMBL/GenBank/DDBJ whole genome shotgun (WGS) entry which is preliminary data.</text>
</comment>
<keyword evidence="3" id="KW-1185">Reference proteome</keyword>
<gene>
    <name evidence="2" type="primary">gb03455</name>
    <name evidence="2" type="ORF">PR202_gb03455</name>
</gene>
<evidence type="ECO:0000256" key="1">
    <source>
        <dbReference type="SAM" id="MobiDB-lite"/>
    </source>
</evidence>
<dbReference type="AlphaFoldDB" id="A0AAV5E2X7"/>
<reference evidence="2" key="2">
    <citation type="submission" date="2021-12" db="EMBL/GenBank/DDBJ databases">
        <title>Resequencing data analysis of finger millet.</title>
        <authorList>
            <person name="Hatakeyama M."/>
            <person name="Aluri S."/>
            <person name="Balachadran M.T."/>
            <person name="Sivarajan S.R."/>
            <person name="Poveda L."/>
            <person name="Shimizu-Inatsugi R."/>
            <person name="Schlapbach R."/>
            <person name="Sreeman S.M."/>
            <person name="Shimizu K.K."/>
        </authorList>
    </citation>
    <scope>NUCLEOTIDE SEQUENCE</scope>
</reference>
<evidence type="ECO:0000313" key="2">
    <source>
        <dbReference type="EMBL" id="GJN16465.1"/>
    </source>
</evidence>
<accession>A0AAV5E2X7</accession>
<feature type="region of interest" description="Disordered" evidence="1">
    <location>
        <begin position="1"/>
        <end position="32"/>
    </location>
</feature>
<feature type="compositionally biased region" description="Pro residues" evidence="1">
    <location>
        <begin position="15"/>
        <end position="32"/>
    </location>
</feature>